<dbReference type="Proteomes" id="UP000293547">
    <property type="component" value="Unassembled WGS sequence"/>
</dbReference>
<reference evidence="1 2" key="1">
    <citation type="journal article" date="2019" name="bioRxiv">
        <title>Genomics, evolutionary history and diagnostics of the Alternaria alternata species group including apple and Asian pear pathotypes.</title>
        <authorList>
            <person name="Armitage A.D."/>
            <person name="Cockerton H.M."/>
            <person name="Sreenivasaprasad S."/>
            <person name="Woodhall J.W."/>
            <person name="Lane C.R."/>
            <person name="Harrison R.J."/>
            <person name="Clarkson J.P."/>
        </authorList>
    </citation>
    <scope>NUCLEOTIDE SEQUENCE [LARGE SCALE GENOMIC DNA]</scope>
    <source>
        <strain evidence="1 2">FERA 650</strain>
    </source>
</reference>
<keyword evidence="2" id="KW-1185">Reference proteome</keyword>
<organism evidence="1 2">
    <name type="scientific">Alternaria gaisen</name>
    <dbReference type="NCBI Taxonomy" id="167740"/>
    <lineage>
        <taxon>Eukaryota</taxon>
        <taxon>Fungi</taxon>
        <taxon>Dikarya</taxon>
        <taxon>Ascomycota</taxon>
        <taxon>Pezizomycotina</taxon>
        <taxon>Dothideomycetes</taxon>
        <taxon>Pleosporomycetidae</taxon>
        <taxon>Pleosporales</taxon>
        <taxon>Pleosporineae</taxon>
        <taxon>Pleosporaceae</taxon>
        <taxon>Alternaria</taxon>
        <taxon>Alternaria sect. Alternaria</taxon>
    </lineage>
</organism>
<dbReference type="EMBL" id="PDWZ02000013">
    <property type="protein sequence ID" value="KAB2100572.1"/>
    <property type="molecule type" value="Genomic_DNA"/>
</dbReference>
<name>A0ACB6F811_9PLEO</name>
<evidence type="ECO:0000313" key="1">
    <source>
        <dbReference type="EMBL" id="KAB2100572.1"/>
    </source>
</evidence>
<protein>
    <submittedName>
        <fullName evidence="1">Uncharacterized protein</fullName>
    </submittedName>
</protein>
<gene>
    <name evidence="1" type="ORF">AG0111_0g11430</name>
</gene>
<proteinExistence type="predicted"/>
<comment type="caution">
    <text evidence="1">The sequence shown here is derived from an EMBL/GenBank/DDBJ whole genome shotgun (WGS) entry which is preliminary data.</text>
</comment>
<evidence type="ECO:0000313" key="2">
    <source>
        <dbReference type="Proteomes" id="UP000293547"/>
    </source>
</evidence>
<accession>A0ACB6F811</accession>
<sequence length="93" mass="10469">MTCPRSRPEQSKQRRFAFPDCKMGVPTEGLQCRPTPFLPRPALACTERQQPHTGLTSPNLGPKSSILATIRTRKHRDPEGWLSSIVDCEPLEK</sequence>